<dbReference type="InterPro" id="IPR011249">
    <property type="entry name" value="Metalloenz_LuxS/M16"/>
</dbReference>
<dbReference type="SUPFAM" id="SSF63411">
    <property type="entry name" value="LuxS/MPP-like metallohydrolase"/>
    <property type="match status" value="1"/>
</dbReference>
<dbReference type="Gene3D" id="3.30.830.10">
    <property type="entry name" value="Metalloenzyme, LuxS/M16 peptidase-like"/>
    <property type="match status" value="1"/>
</dbReference>
<accession>A0A8S5MEE2</accession>
<name>A0A8S5MEE2_9CAUD</name>
<reference evidence="1" key="1">
    <citation type="journal article" date="2021" name="Proc. Natl. Acad. Sci. U.S.A.">
        <title>A Catalog of Tens of Thousands of Viruses from Human Metagenomes Reveals Hidden Associations with Chronic Diseases.</title>
        <authorList>
            <person name="Tisza M.J."/>
            <person name="Buck C.B."/>
        </authorList>
    </citation>
    <scope>NUCLEOTIDE SEQUENCE</scope>
    <source>
        <strain evidence="1">CtYh54</strain>
    </source>
</reference>
<protein>
    <submittedName>
        <fullName evidence="1">Insulinase (Peptidase family M16)</fullName>
    </submittedName>
</protein>
<organism evidence="1">
    <name type="scientific">Siphoviridae sp. ctYh54</name>
    <dbReference type="NCBI Taxonomy" id="2826379"/>
    <lineage>
        <taxon>Viruses</taxon>
        <taxon>Duplodnaviria</taxon>
        <taxon>Heunggongvirae</taxon>
        <taxon>Uroviricota</taxon>
        <taxon>Caudoviricetes</taxon>
    </lineage>
</organism>
<dbReference type="GO" id="GO:0046872">
    <property type="term" value="F:metal ion binding"/>
    <property type="evidence" value="ECO:0007669"/>
    <property type="project" value="InterPro"/>
</dbReference>
<proteinExistence type="predicted"/>
<dbReference type="EMBL" id="BK014884">
    <property type="protein sequence ID" value="DAD80544.1"/>
    <property type="molecule type" value="Genomic_DNA"/>
</dbReference>
<evidence type="ECO:0000313" key="1">
    <source>
        <dbReference type="EMBL" id="DAD80544.1"/>
    </source>
</evidence>
<sequence length="234" mass="27731">MTIERDIIRKFRNESIKEDYEDYEDDYEDTSEEMHKERYVIYFETPEGKQKYTIYHVYTDSTDDSYNELCDKRDNQLGMYNSYKELKDALKERAEKIAAKQGWTVKSIDNLGEDEEYYRERNKYESAQKSEAKLDKTHIDFDHIGFGLSVKAGYEGKYYTVYLEGYSNNTEKDLEFLSDILINPKTDAEDVENERKIREIRKAIASEISELANEFDAKVLEIVKKHGLKSKKEN</sequence>